<dbReference type="Proteomes" id="UP000198625">
    <property type="component" value="Unassembled WGS sequence"/>
</dbReference>
<dbReference type="OrthoDB" id="1950201at2"/>
<evidence type="ECO:0000313" key="3">
    <source>
        <dbReference type="Proteomes" id="UP000198625"/>
    </source>
</evidence>
<feature type="transmembrane region" description="Helical" evidence="1">
    <location>
        <begin position="217"/>
        <end position="237"/>
    </location>
</feature>
<keyword evidence="1" id="KW-0812">Transmembrane</keyword>
<feature type="transmembrane region" description="Helical" evidence="1">
    <location>
        <begin position="173"/>
        <end position="196"/>
    </location>
</feature>
<feature type="transmembrane region" description="Helical" evidence="1">
    <location>
        <begin position="16"/>
        <end position="44"/>
    </location>
</feature>
<dbReference type="InterPro" id="IPR018710">
    <property type="entry name" value="DUF2232"/>
</dbReference>
<feature type="transmembrane region" description="Helical" evidence="1">
    <location>
        <begin position="56"/>
        <end position="72"/>
    </location>
</feature>
<feature type="transmembrane region" description="Helical" evidence="1">
    <location>
        <begin position="249"/>
        <end position="271"/>
    </location>
</feature>
<gene>
    <name evidence="2" type="ORF">SAMN05660462_02370</name>
</gene>
<dbReference type="PANTHER" id="PTHR41324:SF1">
    <property type="entry name" value="DUF2232 DOMAIN-CONTAINING PROTEIN"/>
    <property type="match status" value="1"/>
</dbReference>
<keyword evidence="1" id="KW-0472">Membrane</keyword>
<feature type="transmembrane region" description="Helical" evidence="1">
    <location>
        <begin position="283"/>
        <end position="305"/>
    </location>
</feature>
<name>A0A1H3RG78_9FIRM</name>
<accession>A0A1H3RG78</accession>
<dbReference type="AlphaFoldDB" id="A0A1H3RG78"/>
<dbReference type="PANTHER" id="PTHR41324">
    <property type="entry name" value="MEMBRANE PROTEIN-RELATED"/>
    <property type="match status" value="1"/>
</dbReference>
<organism evidence="2 3">
    <name type="scientific">Proteiniborus ethanoligenes</name>
    <dbReference type="NCBI Taxonomy" id="415015"/>
    <lineage>
        <taxon>Bacteria</taxon>
        <taxon>Bacillati</taxon>
        <taxon>Bacillota</taxon>
        <taxon>Clostridia</taxon>
        <taxon>Eubacteriales</taxon>
        <taxon>Proteiniborus</taxon>
    </lineage>
</organism>
<protein>
    <submittedName>
        <fullName evidence="2">Uncharacterized conserved protein YybS, DUF2232 family</fullName>
    </submittedName>
</protein>
<proteinExistence type="predicted"/>
<evidence type="ECO:0000313" key="2">
    <source>
        <dbReference type="EMBL" id="SDZ24744.1"/>
    </source>
</evidence>
<keyword evidence="3" id="KW-1185">Reference proteome</keyword>
<dbReference type="EMBL" id="FNQE01000027">
    <property type="protein sequence ID" value="SDZ24744.1"/>
    <property type="molecule type" value="Genomic_DNA"/>
</dbReference>
<dbReference type="Pfam" id="PF09991">
    <property type="entry name" value="DUF2232"/>
    <property type="match status" value="1"/>
</dbReference>
<dbReference type="STRING" id="415015.SAMN05660462_02370"/>
<feature type="transmembrane region" description="Helical" evidence="1">
    <location>
        <begin position="104"/>
        <end position="123"/>
    </location>
</feature>
<keyword evidence="1" id="KW-1133">Transmembrane helix</keyword>
<evidence type="ECO:0000256" key="1">
    <source>
        <dbReference type="SAM" id="Phobius"/>
    </source>
</evidence>
<dbReference type="RefSeq" id="WP_091731538.1">
    <property type="nucleotide sequence ID" value="NZ_FNQE01000027.1"/>
</dbReference>
<sequence>MKNLNLGNKTNGITEAAIITAIMTILVIVGNLMFPVIILLYPIPFIILGVRHKTQYNIYSILISSILIGVLMDIFTGIFIFLEFGLLSIIITYMINRKYKPQQILIGSSIVTLVSTLLSLSIIEYITGVSFLSQINTFLADNLQFQLNILKDMDISSYEMSFIKDALMATVEYIIIIIPASLIIVSVFIVYINYWMATAILKRLGFKTVDIPMFSNFRLPSNIIMGSIVILAAASVIRYMKLFYYETIFINTFLLISFVFFIQGLSVVVFLVNRGKMNRIVKIILIILIIINVPLSLVVSIIGLLDVGIDFRRLKKAE</sequence>
<reference evidence="2 3" key="1">
    <citation type="submission" date="2016-10" db="EMBL/GenBank/DDBJ databases">
        <authorList>
            <person name="de Groot N.N."/>
        </authorList>
    </citation>
    <scope>NUCLEOTIDE SEQUENCE [LARGE SCALE GENOMIC DNA]</scope>
    <source>
        <strain evidence="2 3">DSM 21650</strain>
    </source>
</reference>